<feature type="domain" description="Amidohydrolase-related" evidence="8">
    <location>
        <begin position="69"/>
        <end position="410"/>
    </location>
</feature>
<keyword evidence="3 7" id="KW-0378">Hydrolase</keyword>
<evidence type="ECO:0000256" key="7">
    <source>
        <dbReference type="HAMAP-Rule" id="MF_00372"/>
    </source>
</evidence>
<feature type="binding site" evidence="7">
    <location>
        <position position="324"/>
    </location>
    <ligand>
        <name>N-formimidoyl-L-glutamate</name>
        <dbReference type="ChEBI" id="CHEBI:58928"/>
    </ligand>
</feature>
<dbReference type="GO" id="GO:0005737">
    <property type="term" value="C:cytoplasm"/>
    <property type="evidence" value="ECO:0007669"/>
    <property type="project" value="UniProtKB-SubCell"/>
</dbReference>
<feature type="binding site" evidence="7">
    <location>
        <position position="322"/>
    </location>
    <ligand>
        <name>Zn(2+)</name>
        <dbReference type="ChEBI" id="CHEBI:29105"/>
    </ligand>
</feature>
<dbReference type="Proteomes" id="UP000271937">
    <property type="component" value="Unassembled WGS sequence"/>
</dbReference>
<dbReference type="EMBL" id="RQVR01000003">
    <property type="protein sequence ID" value="RRJ93490.1"/>
    <property type="molecule type" value="Genomic_DNA"/>
</dbReference>
<feature type="binding site" evidence="7">
    <location>
        <position position="326"/>
    </location>
    <ligand>
        <name>N-formimidoyl-L-glutamate</name>
        <dbReference type="ChEBI" id="CHEBI:58928"/>
    </ligand>
</feature>
<feature type="binding site" evidence="7">
    <location>
        <position position="322"/>
    </location>
    <ligand>
        <name>Fe(3+)</name>
        <dbReference type="ChEBI" id="CHEBI:29034"/>
    </ligand>
</feature>
<keyword evidence="10" id="KW-1185">Reference proteome</keyword>
<reference evidence="9 10" key="1">
    <citation type="submission" date="2018-11" db="EMBL/GenBank/DDBJ databases">
        <title>Flavobacterium sp. nov., YIM 102600 draft genome.</title>
        <authorList>
            <person name="Li G."/>
            <person name="Jiang Y."/>
        </authorList>
    </citation>
    <scope>NUCLEOTIDE SEQUENCE [LARGE SCALE GENOMIC DNA]</scope>
    <source>
        <strain evidence="9 10">YIM 102600</strain>
    </source>
</reference>
<evidence type="ECO:0000256" key="3">
    <source>
        <dbReference type="ARBA" id="ARBA00022801"/>
    </source>
</evidence>
<dbReference type="AlphaFoldDB" id="A0A3P3WEH4"/>
<dbReference type="Pfam" id="PF01979">
    <property type="entry name" value="Amidohydro_1"/>
    <property type="match status" value="1"/>
</dbReference>
<dbReference type="InterPro" id="IPR032466">
    <property type="entry name" value="Metal_Hydrolase"/>
</dbReference>
<feature type="binding site" evidence="7">
    <location>
        <position position="87"/>
    </location>
    <ligand>
        <name>4-imidazolone-5-propanoate</name>
        <dbReference type="ChEBI" id="CHEBI:77893"/>
    </ligand>
</feature>
<dbReference type="SUPFAM" id="SSF51556">
    <property type="entry name" value="Metallo-dependent hydrolases"/>
    <property type="match status" value="1"/>
</dbReference>
<comment type="function">
    <text evidence="7">Catalyzes the hydrolytic cleavage of the carbon-nitrogen bond in imidazolone-5-propanoate to yield N-formimidoyl-L-glutamate. It is the third step in the universal histidine degradation pathway.</text>
</comment>
<evidence type="ECO:0000256" key="4">
    <source>
        <dbReference type="ARBA" id="ARBA00022808"/>
    </source>
</evidence>
<dbReference type="GO" id="GO:0019557">
    <property type="term" value="P:L-histidine catabolic process to glutamate and formate"/>
    <property type="evidence" value="ECO:0007669"/>
    <property type="project" value="UniProtKB-UniPathway"/>
</dbReference>
<dbReference type="OrthoDB" id="9776455at2"/>
<evidence type="ECO:0000259" key="8">
    <source>
        <dbReference type="Pfam" id="PF01979"/>
    </source>
</evidence>
<feature type="binding site" evidence="7">
    <location>
        <position position="248"/>
    </location>
    <ligand>
        <name>Zn(2+)</name>
        <dbReference type="ChEBI" id="CHEBI:29105"/>
    </ligand>
</feature>
<evidence type="ECO:0000256" key="1">
    <source>
        <dbReference type="ARBA" id="ARBA00012864"/>
    </source>
</evidence>
<comment type="caution">
    <text evidence="9">The sequence shown here is derived from an EMBL/GenBank/DDBJ whole genome shotgun (WGS) entry which is preliminary data.</text>
</comment>
<comment type="cofactor">
    <cofactor evidence="7">
        <name>Zn(2+)</name>
        <dbReference type="ChEBI" id="CHEBI:29105"/>
    </cofactor>
    <cofactor evidence="7">
        <name>Fe(3+)</name>
        <dbReference type="ChEBI" id="CHEBI:29034"/>
    </cofactor>
    <text evidence="7">Binds 1 zinc or iron ion per subunit.</text>
</comment>
<keyword evidence="2 7" id="KW-0479">Metal-binding</keyword>
<evidence type="ECO:0000256" key="6">
    <source>
        <dbReference type="ARBA" id="ARBA00023004"/>
    </source>
</evidence>
<dbReference type="GO" id="GO:0008270">
    <property type="term" value="F:zinc ion binding"/>
    <property type="evidence" value="ECO:0007669"/>
    <property type="project" value="UniProtKB-UniRule"/>
</dbReference>
<dbReference type="HAMAP" id="MF_00372">
    <property type="entry name" value="HutI"/>
    <property type="match status" value="1"/>
</dbReference>
<dbReference type="FunFam" id="3.20.20.140:FF:000007">
    <property type="entry name" value="Imidazolonepropionase"/>
    <property type="match status" value="1"/>
</dbReference>
<dbReference type="EC" id="3.5.2.7" evidence="1 7"/>
<dbReference type="NCBIfam" id="TIGR01224">
    <property type="entry name" value="hutI"/>
    <property type="match status" value="1"/>
</dbReference>
<feature type="binding site" evidence="7">
    <location>
        <position position="327"/>
    </location>
    <ligand>
        <name>4-imidazolone-5-propanoate</name>
        <dbReference type="ChEBI" id="CHEBI:77893"/>
    </ligand>
</feature>
<feature type="binding site" evidence="7">
    <location>
        <position position="80"/>
    </location>
    <ligand>
        <name>Fe(3+)</name>
        <dbReference type="ChEBI" id="CHEBI:29034"/>
    </ligand>
</feature>
<feature type="binding site" evidence="7">
    <location>
        <position position="251"/>
    </location>
    <ligand>
        <name>4-imidazolone-5-propanoate</name>
        <dbReference type="ChEBI" id="CHEBI:77893"/>
    </ligand>
</feature>
<dbReference type="SUPFAM" id="SSF51338">
    <property type="entry name" value="Composite domain of metallo-dependent hydrolases"/>
    <property type="match status" value="1"/>
</dbReference>
<dbReference type="GO" id="GO:0005506">
    <property type="term" value="F:iron ion binding"/>
    <property type="evidence" value="ECO:0007669"/>
    <property type="project" value="UniProtKB-UniRule"/>
</dbReference>
<feature type="binding site" evidence="7">
    <location>
        <position position="248"/>
    </location>
    <ligand>
        <name>Fe(3+)</name>
        <dbReference type="ChEBI" id="CHEBI:29034"/>
    </ligand>
</feature>
<comment type="similarity">
    <text evidence="7">Belongs to the metallo-dependent hydrolases superfamily. HutI family.</text>
</comment>
<proteinExistence type="inferred from homology"/>
<evidence type="ECO:0000313" key="10">
    <source>
        <dbReference type="Proteomes" id="UP000271937"/>
    </source>
</evidence>
<dbReference type="Gene3D" id="2.30.40.10">
    <property type="entry name" value="Urease, subunit C, domain 1"/>
    <property type="match status" value="1"/>
</dbReference>
<dbReference type="Gene3D" id="3.20.20.140">
    <property type="entry name" value="Metal-dependent hydrolases"/>
    <property type="match status" value="1"/>
</dbReference>
<dbReference type="InterPro" id="IPR011059">
    <property type="entry name" value="Metal-dep_hydrolase_composite"/>
</dbReference>
<organism evidence="9 10">
    <name type="scientific">Flavobacterium macacae</name>
    <dbReference type="NCBI Taxonomy" id="2488993"/>
    <lineage>
        <taxon>Bacteria</taxon>
        <taxon>Pseudomonadati</taxon>
        <taxon>Bacteroidota</taxon>
        <taxon>Flavobacteriia</taxon>
        <taxon>Flavobacteriales</taxon>
        <taxon>Flavobacteriaceae</taxon>
        <taxon>Flavobacterium</taxon>
    </lineage>
</organism>
<dbReference type="CDD" id="cd01296">
    <property type="entry name" value="Imidazolone-5PH"/>
    <property type="match status" value="1"/>
</dbReference>
<comment type="pathway">
    <text evidence="7">Amino-acid degradation; L-histidine degradation into L-glutamate; N-formimidoyl-L-glutamate from L-histidine: step 3/3.</text>
</comment>
<evidence type="ECO:0000256" key="5">
    <source>
        <dbReference type="ARBA" id="ARBA00022833"/>
    </source>
</evidence>
<feature type="binding site" evidence="7">
    <location>
        <position position="150"/>
    </location>
    <ligand>
        <name>N-formimidoyl-L-glutamate</name>
        <dbReference type="ChEBI" id="CHEBI:58928"/>
    </ligand>
</feature>
<name>A0A3P3WEH4_9FLAO</name>
<keyword evidence="4 7" id="KW-0369">Histidine metabolism</keyword>
<feature type="binding site" evidence="7">
    <location>
        <position position="183"/>
    </location>
    <ligand>
        <name>4-imidazolone-5-propanoate</name>
        <dbReference type="ChEBI" id="CHEBI:77893"/>
    </ligand>
</feature>
<dbReference type="GO" id="GO:0050480">
    <property type="term" value="F:imidazolonepropionase activity"/>
    <property type="evidence" value="ECO:0007669"/>
    <property type="project" value="UniProtKB-UniRule"/>
</dbReference>
<dbReference type="UniPathway" id="UPA00379">
    <property type="reaction ID" value="UER00551"/>
</dbReference>
<dbReference type="PANTHER" id="PTHR42752:SF1">
    <property type="entry name" value="IMIDAZOLONEPROPIONASE-RELATED"/>
    <property type="match status" value="1"/>
</dbReference>
<gene>
    <name evidence="7" type="primary">hutI</name>
    <name evidence="9" type="ORF">EG849_04060</name>
</gene>
<keyword evidence="5 7" id="KW-0862">Zinc</keyword>
<evidence type="ECO:0000256" key="2">
    <source>
        <dbReference type="ARBA" id="ARBA00022723"/>
    </source>
</evidence>
<feature type="binding site" evidence="7">
    <location>
        <position position="78"/>
    </location>
    <ligand>
        <name>Fe(3+)</name>
        <dbReference type="ChEBI" id="CHEBI:29034"/>
    </ligand>
</feature>
<feature type="binding site" evidence="7">
    <location>
        <position position="80"/>
    </location>
    <ligand>
        <name>Zn(2+)</name>
        <dbReference type="ChEBI" id="CHEBI:29105"/>
    </ligand>
</feature>
<feature type="binding site" evidence="7">
    <location>
        <position position="78"/>
    </location>
    <ligand>
        <name>Zn(2+)</name>
        <dbReference type="ChEBI" id="CHEBI:29105"/>
    </ligand>
</feature>
<protein>
    <recommendedName>
        <fullName evidence="1 7">Imidazolonepropionase</fullName>
        <ecNumber evidence="1 7">3.5.2.7</ecNumber>
    </recommendedName>
    <alternativeName>
        <fullName evidence="7">Imidazolone-5-propionate hydrolase</fullName>
    </alternativeName>
</protein>
<dbReference type="RefSeq" id="WP_125011807.1">
    <property type="nucleotide sequence ID" value="NZ_RQVR01000003.1"/>
</dbReference>
<comment type="catalytic activity">
    <reaction evidence="7">
        <text>4-imidazolone-5-propanoate + H2O = N-formimidoyl-L-glutamate</text>
        <dbReference type="Rhea" id="RHEA:23660"/>
        <dbReference type="ChEBI" id="CHEBI:15377"/>
        <dbReference type="ChEBI" id="CHEBI:58928"/>
        <dbReference type="ChEBI" id="CHEBI:77893"/>
        <dbReference type="EC" id="3.5.2.7"/>
    </reaction>
</comment>
<comment type="subcellular location">
    <subcellularLocation>
        <location evidence="7">Cytoplasm</location>
    </subcellularLocation>
</comment>
<dbReference type="GO" id="GO:0019556">
    <property type="term" value="P:L-histidine catabolic process to glutamate and formamide"/>
    <property type="evidence" value="ECO:0007669"/>
    <property type="project" value="UniProtKB-UniRule"/>
</dbReference>
<evidence type="ECO:0000313" key="9">
    <source>
        <dbReference type="EMBL" id="RRJ93490.1"/>
    </source>
</evidence>
<dbReference type="InterPro" id="IPR005920">
    <property type="entry name" value="HutI"/>
</dbReference>
<keyword evidence="7" id="KW-0963">Cytoplasm</keyword>
<keyword evidence="6 7" id="KW-0408">Iron</keyword>
<feature type="binding site" evidence="7">
    <location>
        <position position="150"/>
    </location>
    <ligand>
        <name>4-imidazolone-5-propanoate</name>
        <dbReference type="ChEBI" id="CHEBI:77893"/>
    </ligand>
</feature>
<sequence length="411" mass="45369">MRTLITNIKELIQVRETPIAKVSGTEMALLPKIENAYLLIEDNLIAEFGKMENLPEISVDKTIDATGKVVLPTWCDSHTHIVYAGNRVQEFVDRINGLSYEEIANRGGGILNSAKKLNETSEEEIYNQSKLRLEEVMQQGTGAVEIKSGYGLTVEGELKMLRVIKKLKENYPVAIKATFLGAHAFPTEFKENHSGYIDVIINEMLPKIAEENLADYIDAFLETGYFSIEETERIMEAGKKYGLTAKIHVNQFTAINGIEACVKHNALSVDHLEIVTDEDIEILKNSQTIPVALPSCSYFISIPYTPARKMLNAGLPLALASDFNPGTTPSGNMNFVIATACIKMKMTPEEVINAATINGAYAMGISETHGSITKGKRANLIITKPITSYYQLPYAFGTNLIDEVIIEGKVI</sequence>
<dbReference type="PANTHER" id="PTHR42752">
    <property type="entry name" value="IMIDAZOLONEPROPIONASE"/>
    <property type="match status" value="1"/>
</dbReference>
<dbReference type="InterPro" id="IPR006680">
    <property type="entry name" value="Amidohydro-rel"/>
</dbReference>
<accession>A0A3P3WEH4</accession>